<evidence type="ECO:0000313" key="3">
    <source>
        <dbReference type="Proteomes" id="UP000549394"/>
    </source>
</evidence>
<dbReference type="Proteomes" id="UP000549394">
    <property type="component" value="Unassembled WGS sequence"/>
</dbReference>
<gene>
    <name evidence="2" type="ORF">DGYR_LOCUS6226</name>
</gene>
<feature type="compositionally biased region" description="Polar residues" evidence="1">
    <location>
        <begin position="205"/>
        <end position="215"/>
    </location>
</feature>
<feature type="compositionally biased region" description="Basic residues" evidence="1">
    <location>
        <begin position="1"/>
        <end position="12"/>
    </location>
</feature>
<dbReference type="OrthoDB" id="10050218at2759"/>
<organism evidence="2 3">
    <name type="scientific">Dimorphilus gyrociliatus</name>
    <dbReference type="NCBI Taxonomy" id="2664684"/>
    <lineage>
        <taxon>Eukaryota</taxon>
        <taxon>Metazoa</taxon>
        <taxon>Spiralia</taxon>
        <taxon>Lophotrochozoa</taxon>
        <taxon>Annelida</taxon>
        <taxon>Polychaeta</taxon>
        <taxon>Polychaeta incertae sedis</taxon>
        <taxon>Dinophilidae</taxon>
        <taxon>Dimorphilus</taxon>
    </lineage>
</organism>
<feature type="region of interest" description="Disordered" evidence="1">
    <location>
        <begin position="1"/>
        <end position="59"/>
    </location>
</feature>
<keyword evidence="3" id="KW-1185">Reference proteome</keyword>
<dbReference type="EMBL" id="CAJFCJ010000007">
    <property type="protein sequence ID" value="CAD5117725.1"/>
    <property type="molecule type" value="Genomic_DNA"/>
</dbReference>
<evidence type="ECO:0000313" key="2">
    <source>
        <dbReference type="EMBL" id="CAD5117725.1"/>
    </source>
</evidence>
<proteinExistence type="predicted"/>
<dbReference type="AlphaFoldDB" id="A0A7I8VQG6"/>
<feature type="compositionally biased region" description="Basic and acidic residues" evidence="1">
    <location>
        <begin position="216"/>
        <end position="225"/>
    </location>
</feature>
<evidence type="ECO:0000256" key="1">
    <source>
        <dbReference type="SAM" id="MobiDB-lite"/>
    </source>
</evidence>
<feature type="region of interest" description="Disordered" evidence="1">
    <location>
        <begin position="172"/>
        <end position="233"/>
    </location>
</feature>
<sequence>MEKLTPRSRRKGALPQGNLVVDESIRKSELEEDSLPSERCIDRTPLSPKPEILTDLDLSDEENGKVKPVAVCHLPRSAVKTLTETNEIQQAVKTANDSTSILIDVEVHETGENDTNTKALVVRESSSSVKVIANGCKTETNLFSVIEELHASDASMEANRTAPVIVNEKLATKPKIKSSTPSTDSRKKVGTRQKSTPIMAKKFSSPIQRSTPQRLQRSESEDKSKAIKKKGKVVSSRYRTPLVGTERVANNTISSLRSKPKSASLTEMPRSTKNPVIVSSERIPSKRVGTSTPNTSSAQFNISDTSAILDCNFDVSELSKIHSISDQSKNQDEVSQIELDLIYHRYLQIVYLLEKCKCSFESQERQAMAQLDTLFLMVEEKNERLYQLRTEVENLKSYNLVQKSVQSQLKSLATVDNLITKATDQLNTMEECLEKSANQIHTKEVIIPNDQENFHKNITKCLLQMEETLEDIERITKPIAAEFCKRLSCCYGHVVDRVQNDRKVSLECQILLDNLSDTCQQELSLRAQALL</sequence>
<name>A0A7I8VQG6_9ANNE</name>
<accession>A0A7I8VQG6</accession>
<protein>
    <submittedName>
        <fullName evidence="2">Uncharacterized protein</fullName>
    </submittedName>
</protein>
<comment type="caution">
    <text evidence="2">The sequence shown here is derived from an EMBL/GenBank/DDBJ whole genome shotgun (WGS) entry which is preliminary data.</text>
</comment>
<reference evidence="2 3" key="1">
    <citation type="submission" date="2020-08" db="EMBL/GenBank/DDBJ databases">
        <authorList>
            <person name="Hejnol A."/>
        </authorList>
    </citation>
    <scope>NUCLEOTIDE SEQUENCE [LARGE SCALE GENOMIC DNA]</scope>
</reference>